<dbReference type="OrthoDB" id="9998495at2759"/>
<comment type="caution">
    <text evidence="2">The sequence shown here is derived from an EMBL/GenBank/DDBJ whole genome shotgun (WGS) entry which is preliminary data.</text>
</comment>
<evidence type="ECO:0000313" key="2">
    <source>
        <dbReference type="EMBL" id="KAF7352381.1"/>
    </source>
</evidence>
<dbReference type="InterPro" id="IPR029032">
    <property type="entry name" value="AhpD-like"/>
</dbReference>
<sequence length="240" mass="26070">MGAHGPPERRLAPHYMARNALSLLFVLFITLFAFARGSAVPAADVQRRDENLPARVPYVFPLPGTDPIADTIRARRANSTLLALDGALLNAPLVAQGWNQLFTVIRENLTIPGEMRELFILRTAVLNKAAYQWGQHESVGRAEGLTTRQLQVLRFAPAGVVTLTDQKILGDSLAAALAFADAITTSVHVPTHIYNNLARFLSPKQMVEAVSTAGSYAFVSRFTVALDVDGRMSEAVPVPI</sequence>
<dbReference type="AlphaFoldDB" id="A0A8H6Y539"/>
<accession>A0A8H6Y539</accession>
<protein>
    <submittedName>
        <fullName evidence="2">Putative glycosidase C21B10.07</fullName>
    </submittedName>
</protein>
<keyword evidence="1" id="KW-0732">Signal</keyword>
<dbReference type="GO" id="GO:0016798">
    <property type="term" value="F:hydrolase activity, acting on glycosyl bonds"/>
    <property type="evidence" value="ECO:0007669"/>
    <property type="project" value="UniProtKB-KW"/>
</dbReference>
<evidence type="ECO:0000256" key="1">
    <source>
        <dbReference type="SAM" id="SignalP"/>
    </source>
</evidence>
<dbReference type="SUPFAM" id="SSF69118">
    <property type="entry name" value="AhpD-like"/>
    <property type="match status" value="1"/>
</dbReference>
<gene>
    <name evidence="2" type="ORF">MVEN_01202300</name>
</gene>
<keyword evidence="3" id="KW-1185">Reference proteome</keyword>
<name>A0A8H6Y539_9AGAR</name>
<dbReference type="PANTHER" id="PTHR34846:SF11">
    <property type="entry name" value="4-CARBOXYMUCONOLACTONE DECARBOXYLASE FAMILY PROTEIN (AFU_ORTHOLOGUE AFUA_6G11590)"/>
    <property type="match status" value="1"/>
</dbReference>
<dbReference type="Gene3D" id="1.20.1290.10">
    <property type="entry name" value="AhpD-like"/>
    <property type="match status" value="1"/>
</dbReference>
<keyword evidence="2" id="KW-0326">Glycosidase</keyword>
<dbReference type="EMBL" id="JACAZI010000009">
    <property type="protein sequence ID" value="KAF7352381.1"/>
    <property type="molecule type" value="Genomic_DNA"/>
</dbReference>
<feature type="chain" id="PRO_5034411178" evidence="1">
    <location>
        <begin position="40"/>
        <end position="240"/>
    </location>
</feature>
<proteinExistence type="predicted"/>
<keyword evidence="2" id="KW-0378">Hydrolase</keyword>
<organism evidence="2 3">
    <name type="scientific">Mycena venus</name>
    <dbReference type="NCBI Taxonomy" id="2733690"/>
    <lineage>
        <taxon>Eukaryota</taxon>
        <taxon>Fungi</taxon>
        <taxon>Dikarya</taxon>
        <taxon>Basidiomycota</taxon>
        <taxon>Agaricomycotina</taxon>
        <taxon>Agaricomycetes</taxon>
        <taxon>Agaricomycetidae</taxon>
        <taxon>Agaricales</taxon>
        <taxon>Marasmiineae</taxon>
        <taxon>Mycenaceae</taxon>
        <taxon>Mycena</taxon>
    </lineage>
</organism>
<dbReference type="Proteomes" id="UP000620124">
    <property type="component" value="Unassembled WGS sequence"/>
</dbReference>
<reference evidence="2" key="1">
    <citation type="submission" date="2020-05" db="EMBL/GenBank/DDBJ databases">
        <title>Mycena genomes resolve the evolution of fungal bioluminescence.</title>
        <authorList>
            <person name="Tsai I.J."/>
        </authorList>
    </citation>
    <scope>NUCLEOTIDE SEQUENCE</scope>
    <source>
        <strain evidence="2">CCC161011</strain>
    </source>
</reference>
<evidence type="ECO:0000313" key="3">
    <source>
        <dbReference type="Proteomes" id="UP000620124"/>
    </source>
</evidence>
<feature type="signal peptide" evidence="1">
    <location>
        <begin position="1"/>
        <end position="39"/>
    </location>
</feature>
<dbReference type="PANTHER" id="PTHR34846">
    <property type="entry name" value="4-CARBOXYMUCONOLACTONE DECARBOXYLASE FAMILY PROTEIN (AFU_ORTHOLOGUE AFUA_6G11590)"/>
    <property type="match status" value="1"/>
</dbReference>